<keyword evidence="2" id="KW-1185">Reference proteome</keyword>
<evidence type="ECO:0000313" key="1">
    <source>
        <dbReference type="EMBL" id="SDW01515.1"/>
    </source>
</evidence>
<name>A0A1H2Q2Z1_9FLAO</name>
<reference evidence="2" key="1">
    <citation type="submission" date="2016-10" db="EMBL/GenBank/DDBJ databases">
        <authorList>
            <person name="Varghese N."/>
            <person name="Submissions S."/>
        </authorList>
    </citation>
    <scope>NUCLEOTIDE SEQUENCE [LARGE SCALE GENOMIC DNA]</scope>
    <source>
        <strain evidence="2">DSM 15718</strain>
    </source>
</reference>
<evidence type="ECO:0000313" key="2">
    <source>
        <dbReference type="Proteomes" id="UP000198569"/>
    </source>
</evidence>
<accession>A0A1H2Q2Z1</accession>
<dbReference type="Proteomes" id="UP000198569">
    <property type="component" value="Unassembled WGS sequence"/>
</dbReference>
<dbReference type="STRING" id="229203.SAMN05444338_10174"/>
<sequence>MIIDKESELTFFISNFGYNQKKRFEINRNVLNIRRQKNKFLLR</sequence>
<gene>
    <name evidence="1" type="ORF">SAMN05444338_10174</name>
</gene>
<protein>
    <submittedName>
        <fullName evidence="1">Uncharacterized protein</fullName>
    </submittedName>
</protein>
<organism evidence="1 2">
    <name type="scientific">Flavobacterium degerlachei</name>
    <dbReference type="NCBI Taxonomy" id="229203"/>
    <lineage>
        <taxon>Bacteria</taxon>
        <taxon>Pseudomonadati</taxon>
        <taxon>Bacteroidota</taxon>
        <taxon>Flavobacteriia</taxon>
        <taxon>Flavobacteriales</taxon>
        <taxon>Flavobacteriaceae</taxon>
        <taxon>Flavobacterium</taxon>
    </lineage>
</organism>
<dbReference type="EMBL" id="FNMV01000001">
    <property type="protein sequence ID" value="SDW01515.1"/>
    <property type="molecule type" value="Genomic_DNA"/>
</dbReference>
<proteinExistence type="predicted"/>
<dbReference type="AlphaFoldDB" id="A0A1H2Q2Z1"/>